<gene>
    <name evidence="2" type="ORF">ACFP3U_16630</name>
</gene>
<keyword evidence="3" id="KW-1185">Reference proteome</keyword>
<sequence>MDPYVRNGDHLGRLLDAHRPNSEDGDHVIKGEDFGRLFQTFERTAFRLETLAEYDVDAEREEFADFLAGKGLPAKRSDNPWVRSMTDLGKQVGRVHVLNSPLTDYLRYQMASYPGNIKAGETIGILDTTHQDVTGLPEHDFWLFDDARVYRMHYTEAGQFIGGELLPDDRLDEYRRYRDLALAHAVPFAEYTAG</sequence>
<dbReference type="Pfam" id="PF21806">
    <property type="entry name" value="DUF6879"/>
    <property type="match status" value="1"/>
</dbReference>
<evidence type="ECO:0000313" key="3">
    <source>
        <dbReference type="Proteomes" id="UP001595975"/>
    </source>
</evidence>
<dbReference type="EMBL" id="JBHSOF010000019">
    <property type="protein sequence ID" value="MFC5664606.1"/>
    <property type="molecule type" value="Genomic_DNA"/>
</dbReference>
<organism evidence="2 3">
    <name type="scientific">Kitasatospora misakiensis</name>
    <dbReference type="NCBI Taxonomy" id="67330"/>
    <lineage>
        <taxon>Bacteria</taxon>
        <taxon>Bacillati</taxon>
        <taxon>Actinomycetota</taxon>
        <taxon>Actinomycetes</taxon>
        <taxon>Kitasatosporales</taxon>
        <taxon>Streptomycetaceae</taxon>
        <taxon>Kitasatospora</taxon>
    </lineage>
</organism>
<accession>A0ABW0X820</accession>
<comment type="caution">
    <text evidence="2">The sequence shown here is derived from an EMBL/GenBank/DDBJ whole genome shotgun (WGS) entry which is preliminary data.</text>
</comment>
<evidence type="ECO:0000313" key="2">
    <source>
        <dbReference type="EMBL" id="MFC5664606.1"/>
    </source>
</evidence>
<dbReference type="Proteomes" id="UP001595975">
    <property type="component" value="Unassembled WGS sequence"/>
</dbReference>
<proteinExistence type="predicted"/>
<evidence type="ECO:0000259" key="1">
    <source>
        <dbReference type="Pfam" id="PF21806"/>
    </source>
</evidence>
<name>A0ABW0X820_9ACTN</name>
<reference evidence="3" key="1">
    <citation type="journal article" date="2019" name="Int. J. Syst. Evol. Microbiol.">
        <title>The Global Catalogue of Microorganisms (GCM) 10K type strain sequencing project: providing services to taxonomists for standard genome sequencing and annotation.</title>
        <authorList>
            <consortium name="The Broad Institute Genomics Platform"/>
            <consortium name="The Broad Institute Genome Sequencing Center for Infectious Disease"/>
            <person name="Wu L."/>
            <person name="Ma J."/>
        </authorList>
    </citation>
    <scope>NUCLEOTIDE SEQUENCE [LARGE SCALE GENOMIC DNA]</scope>
    <source>
        <strain evidence="3">CGMCC 4.1437</strain>
    </source>
</reference>
<feature type="domain" description="DUF6879" evidence="1">
    <location>
        <begin position="32"/>
        <end position="192"/>
    </location>
</feature>
<dbReference type="RefSeq" id="WP_380226303.1">
    <property type="nucleotide sequence ID" value="NZ_JBHSOF010000019.1"/>
</dbReference>
<dbReference type="InterPro" id="IPR049244">
    <property type="entry name" value="DUF6879"/>
</dbReference>
<protein>
    <submittedName>
        <fullName evidence="2">DUF6879 family protein</fullName>
    </submittedName>
</protein>